<dbReference type="InterPro" id="IPR051233">
    <property type="entry name" value="Desulfoferrodoxin_SOR"/>
</dbReference>
<comment type="cofactor">
    <cofactor evidence="12">
        <name>Fe(3+)</name>
        <dbReference type="ChEBI" id="CHEBI:29034"/>
    </cofactor>
    <text evidence="12">Binds 1 Fe(3+) ion per subunit. The iron ion 1 is coordinated via 4 cysteine residues.</text>
</comment>
<dbReference type="GO" id="GO:0050605">
    <property type="term" value="F:superoxide reductase activity"/>
    <property type="evidence" value="ECO:0007669"/>
    <property type="project" value="UniProtKB-EC"/>
</dbReference>
<dbReference type="Proteomes" id="UP000543804">
    <property type="component" value="Unassembled WGS sequence"/>
</dbReference>
<evidence type="ECO:0000256" key="1">
    <source>
        <dbReference type="ARBA" id="ARBA00001973"/>
    </source>
</evidence>
<dbReference type="EC" id="1.15.1.2" evidence="3"/>
<protein>
    <recommendedName>
        <fullName evidence="4">Desulfoferrodoxin</fullName>
        <ecNumber evidence="3">1.15.1.2</ecNumber>
    </recommendedName>
    <alternativeName>
        <fullName evidence="10">Superoxide reductase</fullName>
    </alternativeName>
</protein>
<dbReference type="InterPro" id="IPR002742">
    <property type="entry name" value="Desulfoferrodoxin_Fe-bd_dom"/>
</dbReference>
<keyword evidence="6 12" id="KW-0479">Metal-binding</keyword>
<comment type="catalytic activity">
    <reaction evidence="11">
        <text>reduced [rubredoxin] + superoxide + 2 H(+) = oxidized [rubredoxin] + H2O2</text>
        <dbReference type="Rhea" id="RHEA:21324"/>
        <dbReference type="Rhea" id="RHEA-COMP:10302"/>
        <dbReference type="Rhea" id="RHEA-COMP:10303"/>
        <dbReference type="ChEBI" id="CHEBI:15378"/>
        <dbReference type="ChEBI" id="CHEBI:16240"/>
        <dbReference type="ChEBI" id="CHEBI:18421"/>
        <dbReference type="ChEBI" id="CHEBI:29033"/>
        <dbReference type="ChEBI" id="CHEBI:29034"/>
        <dbReference type="EC" id="1.15.1.2"/>
    </reaction>
</comment>
<dbReference type="Pfam" id="PF06397">
    <property type="entry name" value="Desulfoferrod_N"/>
    <property type="match status" value="1"/>
</dbReference>
<gene>
    <name evidence="15" type="ORF">HF878_05100</name>
</gene>
<dbReference type="InterPro" id="IPR036073">
    <property type="entry name" value="Desulfoferrodoxin_Fe-bd_dom_sf"/>
</dbReference>
<dbReference type="Gene3D" id="2.60.40.730">
    <property type="entry name" value="SOR catalytic domain"/>
    <property type="match status" value="1"/>
</dbReference>
<evidence type="ECO:0000256" key="12">
    <source>
        <dbReference type="PIRSR" id="PIRSR604793-1"/>
    </source>
</evidence>
<dbReference type="InterPro" id="IPR038094">
    <property type="entry name" value="Desulfoferrodoxin_N_sf"/>
</dbReference>
<feature type="domain" description="Desulfoferrodoxin N-terminal" evidence="14">
    <location>
        <begin position="5"/>
        <end position="33"/>
    </location>
</feature>
<feature type="binding site" evidence="12">
    <location>
        <position position="47"/>
    </location>
    <ligand>
        <name>Fe cation</name>
        <dbReference type="ChEBI" id="CHEBI:24875"/>
        <label>1</label>
    </ligand>
</feature>
<dbReference type="SUPFAM" id="SSF49367">
    <property type="entry name" value="Superoxide reductase-like"/>
    <property type="match status" value="1"/>
</dbReference>
<feature type="binding site" evidence="12">
    <location>
        <position position="28"/>
    </location>
    <ligand>
        <name>Fe cation</name>
        <dbReference type="ChEBI" id="CHEBI:24875"/>
        <label>1</label>
    </ligand>
</feature>
<dbReference type="NCBIfam" id="TIGR00319">
    <property type="entry name" value="desulf_FeS4"/>
    <property type="match status" value="1"/>
</dbReference>
<accession>A0A848BCU2</accession>
<keyword evidence="7" id="KW-0249">Electron transport</keyword>
<organism evidence="15 16">
    <name type="scientific">Selenomonas bovis</name>
    <dbReference type="NCBI Taxonomy" id="416586"/>
    <lineage>
        <taxon>Bacteria</taxon>
        <taxon>Bacillati</taxon>
        <taxon>Bacillota</taxon>
        <taxon>Negativicutes</taxon>
        <taxon>Selenomonadales</taxon>
        <taxon>Selenomonadaceae</taxon>
        <taxon>Selenomonas</taxon>
    </lineage>
</organism>
<evidence type="ECO:0000256" key="10">
    <source>
        <dbReference type="ARBA" id="ARBA00031398"/>
    </source>
</evidence>
<feature type="binding site" evidence="12">
    <location>
        <position position="11"/>
    </location>
    <ligand>
        <name>Fe cation</name>
        <dbReference type="ChEBI" id="CHEBI:24875"/>
        <label>1</label>
    </ligand>
</feature>
<feature type="binding site" evidence="12">
    <location>
        <position position="119"/>
    </location>
    <ligand>
        <name>Fe cation</name>
        <dbReference type="ChEBI" id="CHEBI:24875"/>
        <label>2</label>
        <note>catalytic</note>
    </ligand>
</feature>
<dbReference type="Gene3D" id="2.20.28.100">
    <property type="entry name" value="Desulphoferrodoxin, N-terminal domain"/>
    <property type="match status" value="1"/>
</dbReference>
<feature type="binding site" evidence="12">
    <location>
        <position position="8"/>
    </location>
    <ligand>
        <name>Fe cation</name>
        <dbReference type="ChEBI" id="CHEBI:24875"/>
        <label>1</label>
    </ligand>
</feature>
<dbReference type="NCBIfam" id="TIGR00332">
    <property type="entry name" value="neela_ferrous"/>
    <property type="match status" value="1"/>
</dbReference>
<keyword evidence="8 12" id="KW-0408">Iron</keyword>
<comment type="function">
    <text evidence="9">Catalyzes the one-electron reduction of superoxide anion radical to hydrogen peroxide at a nonheme ferrous iron center. Plays a fundamental role in case of oxidative stress via its superoxide detoxification activity.</text>
</comment>
<comment type="cofactor">
    <cofactor evidence="12">
        <name>Fe(2+)</name>
        <dbReference type="ChEBI" id="CHEBI:29033"/>
    </cofactor>
    <text evidence="12">Binds 1 Fe(2+) ion per subunit. The iron ion 2 is coordinated via four histidines and one cysteine residue.</text>
</comment>
<evidence type="ECO:0000256" key="7">
    <source>
        <dbReference type="ARBA" id="ARBA00022982"/>
    </source>
</evidence>
<reference evidence="15 16" key="1">
    <citation type="submission" date="2020-04" db="EMBL/GenBank/DDBJ databases">
        <authorList>
            <person name="Hitch T.C.A."/>
            <person name="Wylensek D."/>
            <person name="Clavel T."/>
        </authorList>
    </citation>
    <scope>NUCLEOTIDE SEQUENCE [LARGE SCALE GENOMIC DNA]</scope>
    <source>
        <strain evidence="15 16">PG-130-P53-12</strain>
    </source>
</reference>
<dbReference type="GO" id="GO:0005506">
    <property type="term" value="F:iron ion binding"/>
    <property type="evidence" value="ECO:0007669"/>
    <property type="project" value="InterPro"/>
</dbReference>
<dbReference type="Pfam" id="PF01880">
    <property type="entry name" value="Desulfoferrodox"/>
    <property type="match status" value="1"/>
</dbReference>
<evidence type="ECO:0000256" key="5">
    <source>
        <dbReference type="ARBA" id="ARBA00022448"/>
    </source>
</evidence>
<comment type="cofactor">
    <cofactor evidence="1">
        <name>Cu(2+)</name>
        <dbReference type="ChEBI" id="CHEBI:29036"/>
    </cofactor>
</comment>
<evidence type="ECO:0000256" key="11">
    <source>
        <dbReference type="ARBA" id="ARBA00047448"/>
    </source>
</evidence>
<evidence type="ECO:0000256" key="9">
    <source>
        <dbReference type="ARBA" id="ARBA00024690"/>
    </source>
</evidence>
<comment type="caution">
    <text evidence="15">The sequence shown here is derived from an EMBL/GenBank/DDBJ whole genome shotgun (WGS) entry which is preliminary data.</text>
</comment>
<comment type="similarity">
    <text evidence="2">Belongs to the desulfoferrodoxin family.</text>
</comment>
<evidence type="ECO:0000313" key="15">
    <source>
        <dbReference type="EMBL" id="NMD98861.1"/>
    </source>
</evidence>
<dbReference type="NCBIfam" id="TIGR00320">
    <property type="entry name" value="dfx_rbo"/>
    <property type="match status" value="1"/>
</dbReference>
<dbReference type="PANTHER" id="PTHR36541">
    <property type="entry name" value="SUPEROXIDE REDUCTASE-RELATED"/>
    <property type="match status" value="1"/>
</dbReference>
<proteinExistence type="inferred from homology"/>
<evidence type="ECO:0000259" key="14">
    <source>
        <dbReference type="Pfam" id="PF06397"/>
    </source>
</evidence>
<feature type="binding site" evidence="12">
    <location>
        <position position="67"/>
    </location>
    <ligand>
        <name>Fe cation</name>
        <dbReference type="ChEBI" id="CHEBI:24875"/>
        <label>1</label>
    </ligand>
</feature>
<evidence type="ECO:0000256" key="6">
    <source>
        <dbReference type="ARBA" id="ARBA00022723"/>
    </source>
</evidence>
<keyword evidence="5" id="KW-0813">Transport</keyword>
<sequence length="126" mass="13489">MAKRFFRCNSCGNIIGVIKDGGGPLVCCGQPMQELKANTTDAAQEKHVPVVTVTGSNVKVCVGSVAHPMLAEHFIEWIHLETKKGAQMAHLQPGDKPEAEFSLAPGDEAIAAYAYCNLHGLWKADA</sequence>
<dbReference type="AlphaFoldDB" id="A0A848BCU2"/>
<evidence type="ECO:0000313" key="16">
    <source>
        <dbReference type="Proteomes" id="UP000543804"/>
    </source>
</evidence>
<dbReference type="InterPro" id="IPR004793">
    <property type="entry name" value="Desulfoferrodoxin_rbo"/>
</dbReference>
<evidence type="ECO:0000256" key="2">
    <source>
        <dbReference type="ARBA" id="ARBA00005941"/>
    </source>
</evidence>
<feature type="domain" description="Desulfoferrodoxin ferrous iron-binding" evidence="13">
    <location>
        <begin position="40"/>
        <end position="124"/>
    </location>
</feature>
<evidence type="ECO:0000259" key="13">
    <source>
        <dbReference type="Pfam" id="PF01880"/>
    </source>
</evidence>
<name>A0A848BCU2_9FIRM</name>
<dbReference type="EMBL" id="JABAFA010000012">
    <property type="protein sequence ID" value="NMD98861.1"/>
    <property type="molecule type" value="Genomic_DNA"/>
</dbReference>
<feature type="binding site" evidence="12">
    <location>
        <position position="73"/>
    </location>
    <ligand>
        <name>Fe cation</name>
        <dbReference type="ChEBI" id="CHEBI:24875"/>
        <label>1</label>
    </ligand>
</feature>
<evidence type="ECO:0000256" key="3">
    <source>
        <dbReference type="ARBA" id="ARBA00012679"/>
    </source>
</evidence>
<keyword evidence="16" id="KW-1185">Reference proteome</keyword>
<dbReference type="SUPFAM" id="SSF57802">
    <property type="entry name" value="Rubredoxin-like"/>
    <property type="match status" value="1"/>
</dbReference>
<evidence type="ECO:0000256" key="4">
    <source>
        <dbReference type="ARBA" id="ARBA00014839"/>
    </source>
</evidence>
<evidence type="ECO:0000256" key="8">
    <source>
        <dbReference type="ARBA" id="ARBA00023004"/>
    </source>
</evidence>
<dbReference type="GO" id="GO:0019430">
    <property type="term" value="P:removal of superoxide radicals"/>
    <property type="evidence" value="ECO:0007669"/>
    <property type="project" value="InterPro"/>
</dbReference>
<feature type="binding site" evidence="12">
    <location>
        <position position="116"/>
    </location>
    <ligand>
        <name>Fe cation</name>
        <dbReference type="ChEBI" id="CHEBI:24875"/>
        <label>2</label>
        <note>catalytic</note>
    </ligand>
</feature>
<dbReference type="InterPro" id="IPR004462">
    <property type="entry name" value="Desulfoferrodoxin_N"/>
</dbReference>
<dbReference type="CDD" id="cd00974">
    <property type="entry name" value="DSRD"/>
    <property type="match status" value="1"/>
</dbReference>
<dbReference type="RefSeq" id="WP_019543183.1">
    <property type="nucleotide sequence ID" value="NZ_JABAFA010000012.1"/>
</dbReference>
<feature type="binding site" evidence="12">
    <location>
        <position position="27"/>
    </location>
    <ligand>
        <name>Fe cation</name>
        <dbReference type="ChEBI" id="CHEBI:24875"/>
        <label>1</label>
    </ligand>
</feature>
<dbReference type="PANTHER" id="PTHR36541:SF1">
    <property type="entry name" value="SUPEROXIDE REDUCTASE-RELATED"/>
    <property type="match status" value="1"/>
</dbReference>